<feature type="domain" description="RNA polymerase III subunit RPC82-related helix-turn-helix" evidence="8">
    <location>
        <begin position="7"/>
        <end position="67"/>
    </location>
</feature>
<comment type="caution">
    <text evidence="10">The sequence shown here is derived from an EMBL/GenBank/DDBJ whole genome shotgun (WGS) entry which is preliminary data.</text>
</comment>
<dbReference type="InterPro" id="IPR055207">
    <property type="entry name" value="POLR3C_WHD"/>
</dbReference>
<dbReference type="STRING" id="1408657.A0A0W4ZNT3"/>
<feature type="domain" description="DNA-directed RNA polymerase III subunit RPC3 winged-helix" evidence="9">
    <location>
        <begin position="435"/>
        <end position="504"/>
    </location>
</feature>
<dbReference type="GO" id="GO:0005666">
    <property type="term" value="C:RNA polymerase III complex"/>
    <property type="evidence" value="ECO:0007669"/>
    <property type="project" value="UniProtKB-UniRule"/>
</dbReference>
<keyword evidence="11" id="KW-1185">Reference proteome</keyword>
<comment type="function">
    <text evidence="5 6">DNA-dependent RNA polymerase catalyzes the transcription of DNA into RNA using the four ribonucleoside triphosphates as substrates. Specific core component of RNA polymerase III which synthesizes small RNAs, such as 5S rRNA and tRNAs.</text>
</comment>
<protein>
    <recommendedName>
        <fullName evidence="6">DNA-directed RNA polymerase III subunit RPC3</fullName>
        <shortName evidence="6">RNA polymerase III subunit C3</shortName>
    </recommendedName>
</protein>
<evidence type="ECO:0000256" key="2">
    <source>
        <dbReference type="ARBA" id="ARBA00022478"/>
    </source>
</evidence>
<dbReference type="Proteomes" id="UP000053447">
    <property type="component" value="Unassembled WGS sequence"/>
</dbReference>
<evidence type="ECO:0000256" key="3">
    <source>
        <dbReference type="ARBA" id="ARBA00023163"/>
    </source>
</evidence>
<dbReference type="PANTHER" id="PTHR12949">
    <property type="entry name" value="RNA POLYMERASE III DNA DIRECTED -RELATED"/>
    <property type="match status" value="1"/>
</dbReference>
<comment type="subcellular location">
    <subcellularLocation>
        <location evidence="1 6">Nucleus</location>
    </subcellularLocation>
</comment>
<comment type="similarity">
    <text evidence="6">Belongs to the RNA polymerase beta chain family.</text>
</comment>
<evidence type="ECO:0000313" key="10">
    <source>
        <dbReference type="EMBL" id="KTW30034.1"/>
    </source>
</evidence>
<keyword evidence="2 6" id="KW-0240">DNA-directed RNA polymerase</keyword>
<dbReference type="Pfam" id="PF08221">
    <property type="entry name" value="HTH_9"/>
    <property type="match status" value="1"/>
</dbReference>
<dbReference type="GO" id="GO:0003697">
    <property type="term" value="F:single-stranded DNA binding"/>
    <property type="evidence" value="ECO:0007669"/>
    <property type="project" value="UniProtKB-UniRule"/>
</dbReference>
<evidence type="ECO:0000259" key="8">
    <source>
        <dbReference type="Pfam" id="PF08221"/>
    </source>
</evidence>
<dbReference type="OrthoDB" id="272392at2759"/>
<evidence type="ECO:0000259" key="7">
    <source>
        <dbReference type="Pfam" id="PF05645"/>
    </source>
</evidence>
<organism evidence="10 11">
    <name type="scientific">Pneumocystis jirovecii (strain RU7)</name>
    <name type="common">Human pneumocystis pneumonia agent</name>
    <dbReference type="NCBI Taxonomy" id="1408657"/>
    <lineage>
        <taxon>Eukaryota</taxon>
        <taxon>Fungi</taxon>
        <taxon>Dikarya</taxon>
        <taxon>Ascomycota</taxon>
        <taxon>Taphrinomycotina</taxon>
        <taxon>Pneumocystomycetes</taxon>
        <taxon>Pneumocystaceae</taxon>
        <taxon>Pneumocystis</taxon>
    </lineage>
</organism>
<dbReference type="VEuPathDB" id="FungiDB:T551_01978"/>
<keyword evidence="3 6" id="KW-0804">Transcription</keyword>
<gene>
    <name evidence="10" type="ORF">T551_01978</name>
</gene>
<sequence length="591" mass="69772">MSQYAIELCCLIIDDFFGPVVATTVKTLLFHGRLSLSEICKISELHPKSVKEALVVLIQHHFVLFSTTYDGLCELTYYEATWKEILNLLRYGKEILIVSQKISNEARKCLSYAGEILKYIHYYGKVKVHNLYNVFCPSKNKNSKTYISIQSTITKMLQQKYLRVVLPHQIKPEYDLQNQLKNEELEKLRFYGMGEAKRDKEALKNMQKRLQILKDEEMDPKLGLVKKDINSTERKFKKQKKTDELTYIVDEKAILRVNHEKFVNIYRNADLLHLVENRIGKVTAQVYQHILEQLEIQSNNCCEEADTIATISILETLPNDIDLSKTFITVLNNETQSIENVSKKENVSLNNYYSEKISDSTMIDINEFSNNFFENDINRIEDINYRERLRHIIQHLEALSKDSYAFLLKVETKHFGKWKVDYKQMSHLLQELQYEEVIEHRFGYVATRLLRIIREKGKLASIAFLKQQNIRPILMGLTEVGALDIQEIPRKSERLPSSIFLLWFHKFSRAKSILIDNIYQEISYCHRHLKNELKQREKLLVKIERTDVQEHEKELLPLNEQQELINVRAMEEKILIQIFRLDRIVMILRDY</sequence>
<reference evidence="11" key="1">
    <citation type="journal article" date="2016" name="Nat. Commun.">
        <title>Genome analysis of three Pneumocystis species reveals adaptation mechanisms to life exclusively in mammalian hosts.</title>
        <authorList>
            <person name="Ma L."/>
            <person name="Chen Z."/>
            <person name="Huang D.W."/>
            <person name="Kutty G."/>
            <person name="Ishihara M."/>
            <person name="Wang H."/>
            <person name="Abouelleil A."/>
            <person name="Bishop L."/>
            <person name="Davey E."/>
            <person name="Deng R."/>
            <person name="Deng X."/>
            <person name="Fan L."/>
            <person name="Fantoni G."/>
            <person name="Fitzgerald M."/>
            <person name="Gogineni E."/>
            <person name="Goldberg J.M."/>
            <person name="Handley G."/>
            <person name="Hu X."/>
            <person name="Huber C."/>
            <person name="Jiao X."/>
            <person name="Jones K."/>
            <person name="Levin J.Z."/>
            <person name="Liu Y."/>
            <person name="Macdonald P."/>
            <person name="Melnikov A."/>
            <person name="Raley C."/>
            <person name="Sassi M."/>
            <person name="Sherman B.T."/>
            <person name="Song X."/>
            <person name="Sykes S."/>
            <person name="Tran B."/>
            <person name="Walsh L."/>
            <person name="Xia Y."/>
            <person name="Yang J."/>
            <person name="Young S."/>
            <person name="Zeng Q."/>
            <person name="Zheng X."/>
            <person name="Stephens R."/>
            <person name="Nusbaum C."/>
            <person name="Birren B.W."/>
            <person name="Azadi P."/>
            <person name="Lempicki R.A."/>
            <person name="Cuomo C.A."/>
            <person name="Kovacs J.A."/>
        </authorList>
    </citation>
    <scope>NUCLEOTIDE SEQUENCE [LARGE SCALE GENOMIC DNA]</scope>
    <source>
        <strain evidence="11">RU7</strain>
    </source>
</reference>
<dbReference type="InterPro" id="IPR013197">
    <property type="entry name" value="RNA_pol_III_RPC82-rel_HTH"/>
</dbReference>
<evidence type="ECO:0000256" key="4">
    <source>
        <dbReference type="ARBA" id="ARBA00023242"/>
    </source>
</evidence>
<dbReference type="PANTHER" id="PTHR12949:SF0">
    <property type="entry name" value="DNA-DIRECTED RNA POLYMERASE III SUBUNIT RPC3"/>
    <property type="match status" value="1"/>
</dbReference>
<dbReference type="AlphaFoldDB" id="A0A0W4ZNT3"/>
<evidence type="ECO:0000256" key="1">
    <source>
        <dbReference type="ARBA" id="ARBA00004123"/>
    </source>
</evidence>
<accession>A0A0W4ZNT3</accession>
<dbReference type="GO" id="GO:0006351">
    <property type="term" value="P:DNA-templated transcription"/>
    <property type="evidence" value="ECO:0007669"/>
    <property type="project" value="InterPro"/>
</dbReference>
<dbReference type="InterPro" id="IPR036388">
    <property type="entry name" value="WH-like_DNA-bd_sf"/>
</dbReference>
<dbReference type="InterPro" id="IPR008806">
    <property type="entry name" value="RNA_pol_III_Rpc82_C"/>
</dbReference>
<feature type="domain" description="RNA polymerase III Rpc82 C -terminal" evidence="7">
    <location>
        <begin position="152"/>
        <end position="424"/>
    </location>
</feature>
<proteinExistence type="inferred from homology"/>
<dbReference type="Pfam" id="PF05645">
    <property type="entry name" value="RNA_pol_Rpc82"/>
    <property type="match status" value="1"/>
</dbReference>
<evidence type="ECO:0000259" key="9">
    <source>
        <dbReference type="Pfam" id="PF22536"/>
    </source>
</evidence>
<comment type="subunit">
    <text evidence="6">Component of the RNA polymerase III (Pol III) complex consisting of 17 subunits.</text>
</comment>
<dbReference type="InterPro" id="IPR039748">
    <property type="entry name" value="RPC3"/>
</dbReference>
<dbReference type="Gene3D" id="1.10.10.10">
    <property type="entry name" value="Winged helix-like DNA-binding domain superfamily/Winged helix DNA-binding domain"/>
    <property type="match status" value="3"/>
</dbReference>
<keyword evidence="4 6" id="KW-0539">Nucleus</keyword>
<dbReference type="Pfam" id="PF22536">
    <property type="entry name" value="WHD_POLR3C"/>
    <property type="match status" value="1"/>
</dbReference>
<dbReference type="eggNOG" id="KOG2587">
    <property type="taxonomic scope" value="Eukaryota"/>
</dbReference>
<dbReference type="RefSeq" id="XP_018229595.1">
    <property type="nucleotide sequence ID" value="XM_018374241.1"/>
</dbReference>
<evidence type="ECO:0000313" key="11">
    <source>
        <dbReference type="Proteomes" id="UP000053447"/>
    </source>
</evidence>
<evidence type="ECO:0000256" key="5">
    <source>
        <dbReference type="ARBA" id="ARBA00025127"/>
    </source>
</evidence>
<name>A0A0W4ZNT3_PNEJ7</name>
<evidence type="ECO:0000256" key="6">
    <source>
        <dbReference type="RuleBase" id="RU367076"/>
    </source>
</evidence>
<dbReference type="GeneID" id="28940496"/>
<dbReference type="EMBL" id="LFWA01000008">
    <property type="protein sequence ID" value="KTW30034.1"/>
    <property type="molecule type" value="Genomic_DNA"/>
</dbReference>